<evidence type="ECO:0000313" key="13">
    <source>
        <dbReference type="Proteomes" id="UP000016933"/>
    </source>
</evidence>
<dbReference type="PANTHER" id="PTHR45939:SF2">
    <property type="entry name" value="CARRIER PROTEIN, PUTATIVE (AFU_ORTHOLOGUE AFUA_2G13870)-RELATED"/>
    <property type="match status" value="1"/>
</dbReference>
<dbReference type="PROSITE" id="PS50920">
    <property type="entry name" value="SOLCAR"/>
    <property type="match status" value="2"/>
</dbReference>
<feature type="region of interest" description="Disordered" evidence="11">
    <location>
        <begin position="311"/>
        <end position="332"/>
    </location>
</feature>
<dbReference type="HOGENOM" id="CLU_015166_6_2_1"/>
<keyword evidence="4 9" id="KW-0812">Transmembrane</keyword>
<protein>
    <recommendedName>
        <fullName evidence="14">Mitochondrial carrier-like protein</fullName>
    </recommendedName>
</protein>
<name>N1PPV7_DOTSN</name>
<evidence type="ECO:0000256" key="6">
    <source>
        <dbReference type="ARBA" id="ARBA00022792"/>
    </source>
</evidence>
<dbReference type="Proteomes" id="UP000016933">
    <property type="component" value="Unassembled WGS sequence"/>
</dbReference>
<evidence type="ECO:0000256" key="4">
    <source>
        <dbReference type="ARBA" id="ARBA00022692"/>
    </source>
</evidence>
<feature type="repeat" description="Solcar" evidence="9">
    <location>
        <begin position="172"/>
        <end position="270"/>
    </location>
</feature>
<keyword evidence="6" id="KW-0999">Mitochondrion inner membrane</keyword>
<evidence type="ECO:0000256" key="11">
    <source>
        <dbReference type="SAM" id="MobiDB-lite"/>
    </source>
</evidence>
<sequence length="470" mass="50819">MSRFSDRLFEYNSHLVSLVYTLPHTLNRLANAKYTPEDAFTLYHLIQEETGSKSRFDGPALPALGHALAGAVASALSKSLVYPIDTIVTRMQVQKGLKGEKEADSAATEAGVEYKDPVDAARKIYNNEGGLGAFYAGLTTDIAKHVGDAFLFFLAYNAARDRLLKQQGGKQLSVAAELGVGVVAGALSKAVTQPISNIVVRQQTAALVAARDPTSSTTPAQSDHLSVRSIVTQIRIEKGVAGFWSGYSAQLILTSNPAITFAADNILRSLVPKRYRENPTAIQTFLIAAFSKVIATSLTYPVMLAKSRAQASASPPSLHSSNTHSDPEYHKIDPTATTTQLAAKRAHRALHRTLRRLSRLLEGQAALLHSLRKIYANEGLGGLYSGLEGEVVKGFLQHGLTMMVKENVHGGVIQLYYVLLKLTKRWPQELEKVKDETGAVAQDAAKRAANVGVSVVEGMKNMGRRVTGEE</sequence>
<organism evidence="12 13">
    <name type="scientific">Dothistroma septosporum (strain NZE10 / CBS 128990)</name>
    <name type="common">Red band needle blight fungus</name>
    <name type="synonym">Mycosphaerella pini</name>
    <dbReference type="NCBI Taxonomy" id="675120"/>
    <lineage>
        <taxon>Eukaryota</taxon>
        <taxon>Fungi</taxon>
        <taxon>Dikarya</taxon>
        <taxon>Ascomycota</taxon>
        <taxon>Pezizomycotina</taxon>
        <taxon>Dothideomycetes</taxon>
        <taxon>Dothideomycetidae</taxon>
        <taxon>Mycosphaerellales</taxon>
        <taxon>Mycosphaerellaceae</taxon>
        <taxon>Dothistroma</taxon>
    </lineage>
</organism>
<keyword evidence="6" id="KW-0496">Mitochondrion</keyword>
<comment type="similarity">
    <text evidence="2 10">Belongs to the mitochondrial carrier (TC 2.A.29) family.</text>
</comment>
<comment type="subcellular location">
    <subcellularLocation>
        <location evidence="1">Membrane</location>
        <topology evidence="1">Multi-pass membrane protein</topology>
    </subcellularLocation>
</comment>
<dbReference type="InterPro" id="IPR052217">
    <property type="entry name" value="Mito/Peroxisomal_Carrier"/>
</dbReference>
<keyword evidence="3 10" id="KW-0813">Transport</keyword>
<evidence type="ECO:0000256" key="2">
    <source>
        <dbReference type="ARBA" id="ARBA00006375"/>
    </source>
</evidence>
<dbReference type="InterPro" id="IPR018108">
    <property type="entry name" value="MCP_transmembrane"/>
</dbReference>
<dbReference type="EMBL" id="KB446538">
    <property type="protein sequence ID" value="EME45461.1"/>
    <property type="molecule type" value="Genomic_DNA"/>
</dbReference>
<keyword evidence="13" id="KW-1185">Reference proteome</keyword>
<dbReference type="Gene3D" id="1.50.40.10">
    <property type="entry name" value="Mitochondrial carrier domain"/>
    <property type="match status" value="1"/>
</dbReference>
<evidence type="ECO:0000256" key="8">
    <source>
        <dbReference type="ARBA" id="ARBA00023136"/>
    </source>
</evidence>
<dbReference type="Pfam" id="PF00153">
    <property type="entry name" value="Mito_carr"/>
    <property type="match status" value="3"/>
</dbReference>
<dbReference type="OrthoDB" id="190105at2759"/>
<evidence type="ECO:0000256" key="1">
    <source>
        <dbReference type="ARBA" id="ARBA00004141"/>
    </source>
</evidence>
<keyword evidence="8 9" id="KW-0472">Membrane</keyword>
<evidence type="ECO:0008006" key="14">
    <source>
        <dbReference type="Google" id="ProtNLM"/>
    </source>
</evidence>
<reference evidence="12 13" key="2">
    <citation type="journal article" date="2012" name="PLoS Pathog.">
        <title>Diverse lifestyles and strategies of plant pathogenesis encoded in the genomes of eighteen Dothideomycetes fungi.</title>
        <authorList>
            <person name="Ohm R.A."/>
            <person name="Feau N."/>
            <person name="Henrissat B."/>
            <person name="Schoch C.L."/>
            <person name="Horwitz B.A."/>
            <person name="Barry K.W."/>
            <person name="Condon B.J."/>
            <person name="Copeland A.C."/>
            <person name="Dhillon B."/>
            <person name="Glaser F."/>
            <person name="Hesse C.N."/>
            <person name="Kosti I."/>
            <person name="LaButti K."/>
            <person name="Lindquist E.A."/>
            <person name="Lucas S."/>
            <person name="Salamov A.A."/>
            <person name="Bradshaw R.E."/>
            <person name="Ciuffetti L."/>
            <person name="Hamelin R.C."/>
            <person name="Kema G.H.J."/>
            <person name="Lawrence C."/>
            <person name="Scott J.A."/>
            <person name="Spatafora J.W."/>
            <person name="Turgeon B.G."/>
            <person name="de Wit P.J.G.M."/>
            <person name="Zhong S."/>
            <person name="Goodwin S.B."/>
            <person name="Grigoriev I.V."/>
        </authorList>
    </citation>
    <scope>NUCLEOTIDE SEQUENCE [LARGE SCALE GENOMIC DNA]</scope>
    <source>
        <strain evidence="13">NZE10 / CBS 128990</strain>
    </source>
</reference>
<gene>
    <name evidence="12" type="ORF">DOTSEDRAFT_87807</name>
</gene>
<keyword evidence="7" id="KW-1133">Transmembrane helix</keyword>
<evidence type="ECO:0000313" key="12">
    <source>
        <dbReference type="EMBL" id="EME45461.1"/>
    </source>
</evidence>
<dbReference type="InterPro" id="IPR023395">
    <property type="entry name" value="MCP_dom_sf"/>
</dbReference>
<feature type="compositionally biased region" description="Polar residues" evidence="11">
    <location>
        <begin position="311"/>
        <end position="324"/>
    </location>
</feature>
<proteinExistence type="inferred from homology"/>
<dbReference type="GO" id="GO:0015217">
    <property type="term" value="F:ADP transmembrane transporter activity"/>
    <property type="evidence" value="ECO:0007669"/>
    <property type="project" value="TreeGrafter"/>
</dbReference>
<evidence type="ECO:0000256" key="5">
    <source>
        <dbReference type="ARBA" id="ARBA00022737"/>
    </source>
</evidence>
<dbReference type="OMA" id="FYNYLRP"/>
<dbReference type="STRING" id="675120.N1PPV7"/>
<reference evidence="13" key="1">
    <citation type="journal article" date="2012" name="PLoS Genet.">
        <title>The genomes of the fungal plant pathogens Cladosporium fulvum and Dothistroma septosporum reveal adaptation to different hosts and lifestyles but also signatures of common ancestry.</title>
        <authorList>
            <person name="de Wit P.J.G.M."/>
            <person name="van der Burgt A."/>
            <person name="Oekmen B."/>
            <person name="Stergiopoulos I."/>
            <person name="Abd-Elsalam K.A."/>
            <person name="Aerts A.L."/>
            <person name="Bahkali A.H."/>
            <person name="Beenen H.G."/>
            <person name="Chettri P."/>
            <person name="Cox M.P."/>
            <person name="Datema E."/>
            <person name="de Vries R.P."/>
            <person name="Dhillon B."/>
            <person name="Ganley A.R."/>
            <person name="Griffiths S.A."/>
            <person name="Guo Y."/>
            <person name="Hamelin R.C."/>
            <person name="Henrissat B."/>
            <person name="Kabir M.S."/>
            <person name="Jashni M.K."/>
            <person name="Kema G."/>
            <person name="Klaubauf S."/>
            <person name="Lapidus A."/>
            <person name="Levasseur A."/>
            <person name="Lindquist E."/>
            <person name="Mehrabi R."/>
            <person name="Ohm R.A."/>
            <person name="Owen T.J."/>
            <person name="Salamov A."/>
            <person name="Schwelm A."/>
            <person name="Schijlen E."/>
            <person name="Sun H."/>
            <person name="van den Burg H.A."/>
            <person name="van Ham R.C.H.J."/>
            <person name="Zhang S."/>
            <person name="Goodwin S.B."/>
            <person name="Grigoriev I.V."/>
            <person name="Collemare J."/>
            <person name="Bradshaw R.E."/>
        </authorList>
    </citation>
    <scope>NUCLEOTIDE SEQUENCE [LARGE SCALE GENOMIC DNA]</scope>
    <source>
        <strain evidence="13">NZE10 / CBS 128990</strain>
    </source>
</reference>
<dbReference type="AlphaFoldDB" id="N1PPV7"/>
<accession>N1PPV7</accession>
<dbReference type="SUPFAM" id="SSF103506">
    <property type="entry name" value="Mitochondrial carrier"/>
    <property type="match status" value="1"/>
</dbReference>
<evidence type="ECO:0000256" key="10">
    <source>
        <dbReference type="RuleBase" id="RU000488"/>
    </source>
</evidence>
<dbReference type="PANTHER" id="PTHR45939">
    <property type="entry name" value="PEROXISOMAL MEMBRANE PROTEIN PMP34-RELATED"/>
    <property type="match status" value="1"/>
</dbReference>
<dbReference type="eggNOG" id="KOG0769">
    <property type="taxonomic scope" value="Eukaryota"/>
</dbReference>
<dbReference type="GO" id="GO:0016020">
    <property type="term" value="C:membrane"/>
    <property type="evidence" value="ECO:0007669"/>
    <property type="project" value="UniProtKB-SubCell"/>
</dbReference>
<evidence type="ECO:0000256" key="3">
    <source>
        <dbReference type="ARBA" id="ARBA00022448"/>
    </source>
</evidence>
<feature type="repeat" description="Solcar" evidence="9">
    <location>
        <begin position="61"/>
        <end position="162"/>
    </location>
</feature>
<evidence type="ECO:0000256" key="7">
    <source>
        <dbReference type="ARBA" id="ARBA00022989"/>
    </source>
</evidence>
<keyword evidence="5" id="KW-0677">Repeat</keyword>
<evidence type="ECO:0000256" key="9">
    <source>
        <dbReference type="PROSITE-ProRule" id="PRU00282"/>
    </source>
</evidence>